<protein>
    <recommendedName>
        <fullName evidence="2">Reverse transcriptase domain-containing protein</fullName>
    </recommendedName>
</protein>
<comment type="caution">
    <text evidence="3">The sequence shown here is derived from an EMBL/GenBank/DDBJ whole genome shotgun (WGS) entry which is preliminary data.</text>
</comment>
<reference evidence="3 4" key="1">
    <citation type="journal article" date="2019" name="Sci. Rep.">
        <title>Orb-weaving spider Araneus ventricosus genome elucidates the spidroin gene catalogue.</title>
        <authorList>
            <person name="Kono N."/>
            <person name="Nakamura H."/>
            <person name="Ohtoshi R."/>
            <person name="Moran D.A.P."/>
            <person name="Shinohara A."/>
            <person name="Yoshida Y."/>
            <person name="Fujiwara M."/>
            <person name="Mori M."/>
            <person name="Tomita M."/>
            <person name="Arakawa K."/>
        </authorList>
    </citation>
    <scope>NUCLEOTIDE SEQUENCE [LARGE SCALE GENOMIC DNA]</scope>
</reference>
<gene>
    <name evidence="3" type="ORF">AVEN_199878_1</name>
</gene>
<name>A0A4Y2KE73_ARAVE</name>
<dbReference type="Pfam" id="PF00078">
    <property type="entry name" value="RVT_1"/>
    <property type="match status" value="1"/>
</dbReference>
<keyword evidence="4" id="KW-1185">Reference proteome</keyword>
<feature type="compositionally biased region" description="Basic and acidic residues" evidence="1">
    <location>
        <begin position="210"/>
        <end position="222"/>
    </location>
</feature>
<feature type="compositionally biased region" description="Low complexity" evidence="1">
    <location>
        <begin position="224"/>
        <end position="233"/>
    </location>
</feature>
<dbReference type="InterPro" id="IPR043502">
    <property type="entry name" value="DNA/RNA_pol_sf"/>
</dbReference>
<proteinExistence type="predicted"/>
<dbReference type="EMBL" id="BGPR01004533">
    <property type="protein sequence ID" value="GBN00628.1"/>
    <property type="molecule type" value="Genomic_DNA"/>
</dbReference>
<dbReference type="AlphaFoldDB" id="A0A4Y2KE73"/>
<dbReference type="GO" id="GO:0071897">
    <property type="term" value="P:DNA biosynthetic process"/>
    <property type="evidence" value="ECO:0007669"/>
    <property type="project" value="UniProtKB-ARBA"/>
</dbReference>
<evidence type="ECO:0000256" key="1">
    <source>
        <dbReference type="SAM" id="MobiDB-lite"/>
    </source>
</evidence>
<accession>A0A4Y2KE73</accession>
<dbReference type="PROSITE" id="PS50878">
    <property type="entry name" value="RT_POL"/>
    <property type="match status" value="1"/>
</dbReference>
<feature type="domain" description="Reverse transcriptase" evidence="2">
    <location>
        <begin position="1"/>
        <end position="124"/>
    </location>
</feature>
<dbReference type="PANTHER" id="PTHR36688">
    <property type="entry name" value="ENDO/EXONUCLEASE/PHOSPHATASE DOMAIN-CONTAINING PROTEIN"/>
    <property type="match status" value="1"/>
</dbReference>
<dbReference type="InterPro" id="IPR052560">
    <property type="entry name" value="RdDP_mobile_element"/>
</dbReference>
<evidence type="ECO:0000259" key="2">
    <source>
        <dbReference type="PROSITE" id="PS50878"/>
    </source>
</evidence>
<dbReference type="InterPro" id="IPR000477">
    <property type="entry name" value="RT_dom"/>
</dbReference>
<sequence length="239" mass="26676">MTSQGKTGKEQGNGCPRGSCSGPVLWNLVANNILTEDWPLSVFIQAFADDFVMVIHSDVLANLETNAQQAINQFNSWTDRNGLTVSPDKTSYLLFTKSVASFRITFDRQTSKRQKSLKYLGITVGGMLNWKEHLEMQATKAAKLHQNLRKIAGSTWGISQTQEDPIQDSCRAHPCTWSSGLVPFTKYKNREKTPSYTETLPLINLRDIQDHPYSRTPDDPEHPSTPSSTTIGSTDDDPL</sequence>
<dbReference type="SUPFAM" id="SSF56672">
    <property type="entry name" value="DNA/RNA polymerases"/>
    <property type="match status" value="1"/>
</dbReference>
<evidence type="ECO:0000313" key="3">
    <source>
        <dbReference type="EMBL" id="GBN00628.1"/>
    </source>
</evidence>
<evidence type="ECO:0000313" key="4">
    <source>
        <dbReference type="Proteomes" id="UP000499080"/>
    </source>
</evidence>
<dbReference type="OrthoDB" id="6433533at2759"/>
<organism evidence="3 4">
    <name type="scientific">Araneus ventricosus</name>
    <name type="common">Orbweaver spider</name>
    <name type="synonym">Epeira ventricosa</name>
    <dbReference type="NCBI Taxonomy" id="182803"/>
    <lineage>
        <taxon>Eukaryota</taxon>
        <taxon>Metazoa</taxon>
        <taxon>Ecdysozoa</taxon>
        <taxon>Arthropoda</taxon>
        <taxon>Chelicerata</taxon>
        <taxon>Arachnida</taxon>
        <taxon>Araneae</taxon>
        <taxon>Araneomorphae</taxon>
        <taxon>Entelegynae</taxon>
        <taxon>Araneoidea</taxon>
        <taxon>Araneidae</taxon>
        <taxon>Araneus</taxon>
    </lineage>
</organism>
<dbReference type="PANTHER" id="PTHR36688:SF1">
    <property type="entry name" value="ENDONUCLEASE_EXONUCLEASE_PHOSPHATASE DOMAIN-CONTAINING PROTEIN"/>
    <property type="match status" value="1"/>
</dbReference>
<feature type="region of interest" description="Disordered" evidence="1">
    <location>
        <begin position="210"/>
        <end position="239"/>
    </location>
</feature>
<dbReference type="Proteomes" id="UP000499080">
    <property type="component" value="Unassembled WGS sequence"/>
</dbReference>